<organism evidence="1 2">
    <name type="scientific">Nitrospira defluvii</name>
    <dbReference type="NCBI Taxonomy" id="330214"/>
    <lineage>
        <taxon>Bacteria</taxon>
        <taxon>Pseudomonadati</taxon>
        <taxon>Nitrospirota</taxon>
        <taxon>Nitrospiria</taxon>
        <taxon>Nitrospirales</taxon>
        <taxon>Nitrospiraceae</taxon>
        <taxon>Nitrospira</taxon>
    </lineage>
</organism>
<proteinExistence type="predicted"/>
<reference evidence="1 2" key="1">
    <citation type="submission" date="2021-02" db="EMBL/GenBank/DDBJ databases">
        <authorList>
            <person name="Han P."/>
        </authorList>
    </citation>
    <scope>NUCLEOTIDE SEQUENCE [LARGE SCALE GENOMIC DNA]</scope>
    <source>
        <strain evidence="1">Candidatus Nitrospira sp. ZN2</strain>
    </source>
</reference>
<keyword evidence="2" id="KW-1185">Reference proteome</keyword>
<dbReference type="Proteomes" id="UP000675880">
    <property type="component" value="Unassembled WGS sequence"/>
</dbReference>
<gene>
    <name evidence="1" type="ORF">NSPZN2_20049</name>
</gene>
<dbReference type="EMBL" id="CAJNBJ010000012">
    <property type="protein sequence ID" value="CAE6746845.1"/>
    <property type="molecule type" value="Genomic_DNA"/>
</dbReference>
<evidence type="ECO:0000313" key="1">
    <source>
        <dbReference type="EMBL" id="CAE6746845.1"/>
    </source>
</evidence>
<protein>
    <submittedName>
        <fullName evidence="1">Uncharacterized protein</fullName>
    </submittedName>
</protein>
<accession>A0ABM8RDC8</accession>
<sequence>MFNFINIRTDFQLTAREAPITHHTINGAKR</sequence>
<comment type="caution">
    <text evidence="1">The sequence shown here is derived from an EMBL/GenBank/DDBJ whole genome shotgun (WGS) entry which is preliminary data.</text>
</comment>
<name>A0ABM8RDC8_9BACT</name>
<evidence type="ECO:0000313" key="2">
    <source>
        <dbReference type="Proteomes" id="UP000675880"/>
    </source>
</evidence>